<dbReference type="EMBL" id="KL198090">
    <property type="protein sequence ID" value="KDQ08495.1"/>
    <property type="molecule type" value="Genomic_DNA"/>
</dbReference>
<comment type="similarity">
    <text evidence="6">Belongs to the deoxyhypusine synthase family.</text>
</comment>
<comment type="pathway">
    <text evidence="5">Protein modification; eIF5A hypusination.</text>
</comment>
<evidence type="ECO:0000313" key="12">
    <source>
        <dbReference type="EMBL" id="KDQ08495.1"/>
    </source>
</evidence>
<dbReference type="PANTHER" id="PTHR11703:SF0">
    <property type="entry name" value="DEOXYHYPUSINE SYNTHASE"/>
    <property type="match status" value="1"/>
</dbReference>
<evidence type="ECO:0000256" key="10">
    <source>
        <dbReference type="ARBA" id="ARBA00023128"/>
    </source>
</evidence>
<keyword evidence="11" id="KW-0386">Hypusine biosynthesis</keyword>
<keyword evidence="13" id="KW-1185">Reference proteome</keyword>
<evidence type="ECO:0000256" key="2">
    <source>
        <dbReference type="ARBA" id="ARBA00001911"/>
    </source>
</evidence>
<dbReference type="GO" id="GO:0034038">
    <property type="term" value="F:deoxyhypusine synthase activity"/>
    <property type="evidence" value="ECO:0007669"/>
    <property type="project" value="UniProtKB-EC"/>
</dbReference>
<dbReference type="PANTHER" id="PTHR11703">
    <property type="entry name" value="DEOXYHYPUSINE SYNTHASE"/>
    <property type="match status" value="1"/>
</dbReference>
<accession>A0A067M1B2</accession>
<gene>
    <name evidence="12" type="ORF">BOTBODRAFT_138946</name>
</gene>
<evidence type="ECO:0000256" key="1">
    <source>
        <dbReference type="ARBA" id="ARBA00000952"/>
    </source>
</evidence>
<evidence type="ECO:0000256" key="6">
    <source>
        <dbReference type="ARBA" id="ARBA00009892"/>
    </source>
</evidence>
<dbReference type="OrthoDB" id="294378at2759"/>
<dbReference type="GO" id="GO:0005739">
    <property type="term" value="C:mitochondrion"/>
    <property type="evidence" value="ECO:0007669"/>
    <property type="project" value="UniProtKB-SubCell"/>
</dbReference>
<keyword evidence="10" id="KW-0496">Mitochondrion</keyword>
<comment type="subcellular location">
    <subcellularLocation>
        <location evidence="4">Mitochondrion</location>
    </subcellularLocation>
</comment>
<comment type="catalytic activity">
    <reaction evidence="1">
        <text>[eIF5A protein]-L-lysine + spermidine = [eIF5A protein]-deoxyhypusine + propane-1,3-diamine</text>
        <dbReference type="Rhea" id="RHEA:33299"/>
        <dbReference type="Rhea" id="RHEA-COMP:10143"/>
        <dbReference type="Rhea" id="RHEA-COMP:10144"/>
        <dbReference type="ChEBI" id="CHEBI:29969"/>
        <dbReference type="ChEBI" id="CHEBI:57484"/>
        <dbReference type="ChEBI" id="CHEBI:57834"/>
        <dbReference type="ChEBI" id="CHEBI:82657"/>
        <dbReference type="EC" id="2.5.1.46"/>
    </reaction>
</comment>
<dbReference type="FunCoup" id="A0A067M1B2">
    <property type="interactions" value="603"/>
</dbReference>
<name>A0A067M1B2_BOTB1</name>
<comment type="function">
    <text evidence="3">Catalyzes the NAD-dependent oxidative cleavage of spermidine and the subsequent transfer of the butylamine moiety of spermidine to the epsilon-amino group of a specific lysine residue of the eIF-5A precursor protein to form the intermediate deoxyhypusine residue.</text>
</comment>
<dbReference type="Proteomes" id="UP000027195">
    <property type="component" value="Unassembled WGS sequence"/>
</dbReference>
<evidence type="ECO:0000256" key="7">
    <source>
        <dbReference type="ARBA" id="ARBA00012683"/>
    </source>
</evidence>
<dbReference type="Pfam" id="PF01916">
    <property type="entry name" value="DS"/>
    <property type="match status" value="1"/>
</dbReference>
<keyword evidence="8" id="KW-0808">Transferase</keyword>
<evidence type="ECO:0000313" key="13">
    <source>
        <dbReference type="Proteomes" id="UP000027195"/>
    </source>
</evidence>
<dbReference type="InterPro" id="IPR036982">
    <property type="entry name" value="Deoxyhypusine_synthase_sf"/>
</dbReference>
<organism evidence="12 13">
    <name type="scientific">Botryobasidium botryosum (strain FD-172 SS1)</name>
    <dbReference type="NCBI Taxonomy" id="930990"/>
    <lineage>
        <taxon>Eukaryota</taxon>
        <taxon>Fungi</taxon>
        <taxon>Dikarya</taxon>
        <taxon>Basidiomycota</taxon>
        <taxon>Agaricomycotina</taxon>
        <taxon>Agaricomycetes</taxon>
        <taxon>Cantharellales</taxon>
        <taxon>Botryobasidiaceae</taxon>
        <taxon>Botryobasidium</taxon>
    </lineage>
</organism>
<dbReference type="SUPFAM" id="SSF52467">
    <property type="entry name" value="DHS-like NAD/FAD-binding domain"/>
    <property type="match status" value="1"/>
</dbReference>
<dbReference type="InterPro" id="IPR029035">
    <property type="entry name" value="DHS-like_NAD/FAD-binding_dom"/>
</dbReference>
<evidence type="ECO:0000256" key="9">
    <source>
        <dbReference type="ARBA" id="ARBA00023027"/>
    </source>
</evidence>
<dbReference type="FunFam" id="3.40.910.10:FF:000001">
    <property type="entry name" value="Probable deoxyhypusine synthase"/>
    <property type="match status" value="1"/>
</dbReference>
<dbReference type="AlphaFoldDB" id="A0A067M1B2"/>
<comment type="cofactor">
    <cofactor evidence="2">
        <name>NAD(+)</name>
        <dbReference type="ChEBI" id="CHEBI:57540"/>
    </cofactor>
</comment>
<keyword evidence="9" id="KW-0520">NAD</keyword>
<proteinExistence type="inferred from homology"/>
<evidence type="ECO:0000256" key="4">
    <source>
        <dbReference type="ARBA" id="ARBA00004173"/>
    </source>
</evidence>
<reference evidence="13" key="1">
    <citation type="journal article" date="2014" name="Proc. Natl. Acad. Sci. U.S.A.">
        <title>Extensive sampling of basidiomycete genomes demonstrates inadequacy of the white-rot/brown-rot paradigm for wood decay fungi.</title>
        <authorList>
            <person name="Riley R."/>
            <person name="Salamov A.A."/>
            <person name="Brown D.W."/>
            <person name="Nagy L.G."/>
            <person name="Floudas D."/>
            <person name="Held B.W."/>
            <person name="Levasseur A."/>
            <person name="Lombard V."/>
            <person name="Morin E."/>
            <person name="Otillar R."/>
            <person name="Lindquist E.A."/>
            <person name="Sun H."/>
            <person name="LaButti K.M."/>
            <person name="Schmutz J."/>
            <person name="Jabbour D."/>
            <person name="Luo H."/>
            <person name="Baker S.E."/>
            <person name="Pisabarro A.G."/>
            <person name="Walton J.D."/>
            <person name="Blanchette R.A."/>
            <person name="Henrissat B."/>
            <person name="Martin F."/>
            <person name="Cullen D."/>
            <person name="Hibbett D.S."/>
            <person name="Grigoriev I.V."/>
        </authorList>
    </citation>
    <scope>NUCLEOTIDE SEQUENCE [LARGE SCALE GENOMIC DNA]</scope>
    <source>
        <strain evidence="13">FD-172 SS1</strain>
    </source>
</reference>
<protein>
    <recommendedName>
        <fullName evidence="7">deoxyhypusine synthase</fullName>
        <ecNumber evidence="7">2.5.1.46</ecNumber>
    </recommendedName>
</protein>
<evidence type="ECO:0000256" key="5">
    <source>
        <dbReference type="ARBA" id="ARBA00005041"/>
    </source>
</evidence>
<dbReference type="InParanoid" id="A0A067M1B2"/>
<dbReference type="EC" id="2.5.1.46" evidence="7"/>
<dbReference type="STRING" id="930990.A0A067M1B2"/>
<evidence type="ECO:0000256" key="3">
    <source>
        <dbReference type="ARBA" id="ARBA00002823"/>
    </source>
</evidence>
<dbReference type="Gene3D" id="3.40.910.10">
    <property type="entry name" value="Deoxyhypusine synthase"/>
    <property type="match status" value="1"/>
</dbReference>
<evidence type="ECO:0000256" key="11">
    <source>
        <dbReference type="ARBA" id="ARBA00023256"/>
    </source>
</evidence>
<dbReference type="HOGENOM" id="CLU_039781_0_0_1"/>
<evidence type="ECO:0000256" key="8">
    <source>
        <dbReference type="ARBA" id="ARBA00022679"/>
    </source>
</evidence>
<dbReference type="NCBIfam" id="TIGR00321">
    <property type="entry name" value="dhys"/>
    <property type="match status" value="1"/>
</dbReference>
<sequence length="354" mass="39231">MPSDVPSVKGPDFSEPLGLQEFLDSYLRIGFQATNLGRAMDVVNKMLAWRLSDEPVAEEEAPEYRDPAVRASTRVNIFLGYTSNLITSGIRESILHLIKTRRVHALVTTAGGVEEDFIKCLAPTYVGDFAMDGAALHSKGHNRTGNLILPNKNYAAFQDWMLPILDTMHDEQEQQGKVWTPSRIINRLGKEINNEESVYYWCYKNNIPVFSPAITDGALGEMIYFHTHKRPGFIVDIAADMFAIETLSVTSKKAAMLTLGGGVSKHHIANAMYMRGGADFAVYINTAQEFDGCDSGARPDEAVSWGKIRPGAVDVVKVHADATIVFPLLVAATFARHHWEEKKNKNNKNEESSA</sequence>
<dbReference type="InterPro" id="IPR002773">
    <property type="entry name" value="Deoxyhypusine_synthase"/>
</dbReference>